<evidence type="ECO:0000313" key="1">
    <source>
        <dbReference type="EMBL" id="OLR92168.1"/>
    </source>
</evidence>
<sequence>MTDRSPLLDPLGWTRWLARDTERRKLVEPEALTALEHAVRDFPAAAFAAGVLPAPLPVEQLEKVPRAEVRETPEGTRVRFRALSAPSEVRGWLLGNGVVISMAQATVRPVFAPVPRGDSAALRLDGVLVRAFITGWEPYPAPVEVEVDAAGRSVPLPEYLARFLADRGRP</sequence>
<name>A0A1Q9LJG2_9PSEU</name>
<dbReference type="RefSeq" id="WP_075976057.1">
    <property type="nucleotide sequence ID" value="NZ_MKQR01000017.1"/>
</dbReference>
<evidence type="ECO:0000313" key="2">
    <source>
        <dbReference type="Proteomes" id="UP000186040"/>
    </source>
</evidence>
<dbReference type="Proteomes" id="UP000186040">
    <property type="component" value="Unassembled WGS sequence"/>
</dbReference>
<dbReference type="AlphaFoldDB" id="A0A1Q9LJG2"/>
<comment type="caution">
    <text evidence="1">The sequence shown here is derived from an EMBL/GenBank/DDBJ whole genome shotgun (WGS) entry which is preliminary data.</text>
</comment>
<dbReference type="OrthoDB" id="3690331at2"/>
<dbReference type="EMBL" id="MKQR01000017">
    <property type="protein sequence ID" value="OLR92168.1"/>
    <property type="molecule type" value="Genomic_DNA"/>
</dbReference>
<protein>
    <submittedName>
        <fullName evidence="1">Uncharacterized protein</fullName>
    </submittedName>
</protein>
<proteinExistence type="predicted"/>
<keyword evidence="2" id="KW-1185">Reference proteome</keyword>
<accession>A0A1Q9LJG2</accession>
<gene>
    <name evidence="1" type="ORF">BJP25_22820</name>
</gene>
<organism evidence="1 2">
    <name type="scientific">Actinokineospora bangkokensis</name>
    <dbReference type="NCBI Taxonomy" id="1193682"/>
    <lineage>
        <taxon>Bacteria</taxon>
        <taxon>Bacillati</taxon>
        <taxon>Actinomycetota</taxon>
        <taxon>Actinomycetes</taxon>
        <taxon>Pseudonocardiales</taxon>
        <taxon>Pseudonocardiaceae</taxon>
        <taxon>Actinokineospora</taxon>
    </lineage>
</organism>
<reference evidence="1 2" key="1">
    <citation type="submission" date="2016-10" db="EMBL/GenBank/DDBJ databases">
        <title>The Draft Genome Sequence of Actinokineospora bangkokensis 44EHWT reveals the biosynthetic pathway of antifungal compounds Thailandins with unusual extender unit butylmalonyl-CoA.</title>
        <authorList>
            <person name="Greule A."/>
            <person name="Intra B."/>
            <person name="Flemming S."/>
            <person name="Rommel M.G."/>
            <person name="Panbangred W."/>
            <person name="Bechthold A."/>
        </authorList>
    </citation>
    <scope>NUCLEOTIDE SEQUENCE [LARGE SCALE GENOMIC DNA]</scope>
    <source>
        <strain evidence="1 2">44EHW</strain>
    </source>
</reference>